<accession>A0A6A3AHF2</accession>
<name>A0A6A3AHF2_HIBSY</name>
<dbReference type="InterPro" id="IPR050872">
    <property type="entry name" value="PPR_P_subfamily"/>
</dbReference>
<comment type="similarity">
    <text evidence="1">Belongs to the PPR family. P subfamily.</text>
</comment>
<evidence type="ECO:0000256" key="1">
    <source>
        <dbReference type="ARBA" id="ARBA00007626"/>
    </source>
</evidence>
<keyword evidence="5" id="KW-1185">Reference proteome</keyword>
<feature type="repeat" description="PPR" evidence="3">
    <location>
        <begin position="149"/>
        <end position="183"/>
    </location>
</feature>
<proteinExistence type="inferred from homology"/>
<organism evidence="4 5">
    <name type="scientific">Hibiscus syriacus</name>
    <name type="common">Rose of Sharon</name>
    <dbReference type="NCBI Taxonomy" id="106335"/>
    <lineage>
        <taxon>Eukaryota</taxon>
        <taxon>Viridiplantae</taxon>
        <taxon>Streptophyta</taxon>
        <taxon>Embryophyta</taxon>
        <taxon>Tracheophyta</taxon>
        <taxon>Spermatophyta</taxon>
        <taxon>Magnoliopsida</taxon>
        <taxon>eudicotyledons</taxon>
        <taxon>Gunneridae</taxon>
        <taxon>Pentapetalae</taxon>
        <taxon>rosids</taxon>
        <taxon>malvids</taxon>
        <taxon>Malvales</taxon>
        <taxon>Malvaceae</taxon>
        <taxon>Malvoideae</taxon>
        <taxon>Hibiscus</taxon>
    </lineage>
</organism>
<dbReference type="EMBL" id="VEPZ02001008">
    <property type="protein sequence ID" value="KAE8702299.1"/>
    <property type="molecule type" value="Genomic_DNA"/>
</dbReference>
<dbReference type="Pfam" id="PF01535">
    <property type="entry name" value="PPR"/>
    <property type="match status" value="1"/>
</dbReference>
<evidence type="ECO:0000256" key="3">
    <source>
        <dbReference type="PROSITE-ProRule" id="PRU00708"/>
    </source>
</evidence>
<evidence type="ECO:0000313" key="5">
    <source>
        <dbReference type="Proteomes" id="UP000436088"/>
    </source>
</evidence>
<dbReference type="NCBIfam" id="TIGR00756">
    <property type="entry name" value="PPR"/>
    <property type="match status" value="5"/>
</dbReference>
<dbReference type="AlphaFoldDB" id="A0A6A3AHF2"/>
<dbReference type="PANTHER" id="PTHR46128">
    <property type="entry name" value="MITOCHONDRIAL GROUP I INTRON SPLICING FACTOR CCM1"/>
    <property type="match status" value="1"/>
</dbReference>
<feature type="repeat" description="PPR" evidence="3">
    <location>
        <begin position="114"/>
        <end position="148"/>
    </location>
</feature>
<dbReference type="Proteomes" id="UP000436088">
    <property type="component" value="Unassembled WGS sequence"/>
</dbReference>
<dbReference type="InterPro" id="IPR011990">
    <property type="entry name" value="TPR-like_helical_dom_sf"/>
</dbReference>
<sequence>MNSLLHVHLLSRKFDEMKEVFSRMEKYARPDTCTYNILINACCLNGHLDDAWNLFDEMQRRGLKPDSVTFGTSNALCMELKINEAFKLKEDMGMIYNVHATTFVYEVMIGGLCRIVIYNNLLSGLFKAGRQDEAFGVFEEMDSNGIQPDTTTYNVMINQFCEVKYFESAYRVLKEMPDKGCKPNVITFNMLIDMLCKDGKWSEANDDLFEGIPRQGCKPDVVSYRTLFDGLCGGLQLEKASFIFDEMIFKGYVPHSVSIHKFVSGLCQGEDIKLLLRVLNSLAKGNAIDEDTWLMVVSRVYQEDNHELSITSQLRDTLLL</sequence>
<dbReference type="InterPro" id="IPR002885">
    <property type="entry name" value="PPR_rpt"/>
</dbReference>
<dbReference type="PANTHER" id="PTHR46128:SF211">
    <property type="entry name" value="PENTACOTRIPEPTIDE-REPEAT REGION OF PRORP DOMAIN-CONTAINING PROTEIN"/>
    <property type="match status" value="1"/>
</dbReference>
<dbReference type="Pfam" id="PF13041">
    <property type="entry name" value="PPR_2"/>
    <property type="match status" value="3"/>
</dbReference>
<keyword evidence="2" id="KW-0677">Repeat</keyword>
<reference evidence="4" key="1">
    <citation type="submission" date="2019-09" db="EMBL/GenBank/DDBJ databases">
        <title>Draft genome information of white flower Hibiscus syriacus.</title>
        <authorList>
            <person name="Kim Y.-M."/>
        </authorList>
    </citation>
    <scope>NUCLEOTIDE SEQUENCE [LARGE SCALE GENOMIC DNA]</scope>
    <source>
        <strain evidence="4">YM2019G1</strain>
    </source>
</reference>
<feature type="repeat" description="PPR" evidence="3">
    <location>
        <begin position="184"/>
        <end position="219"/>
    </location>
</feature>
<feature type="repeat" description="PPR" evidence="3">
    <location>
        <begin position="220"/>
        <end position="254"/>
    </location>
</feature>
<comment type="caution">
    <text evidence="4">The sequence shown here is derived from an EMBL/GenBank/DDBJ whole genome shotgun (WGS) entry which is preliminary data.</text>
</comment>
<evidence type="ECO:0000256" key="2">
    <source>
        <dbReference type="ARBA" id="ARBA00022737"/>
    </source>
</evidence>
<feature type="repeat" description="PPR" evidence="3">
    <location>
        <begin position="31"/>
        <end position="65"/>
    </location>
</feature>
<protein>
    <submittedName>
        <fullName evidence="4">Detected protein of confused Function</fullName>
    </submittedName>
</protein>
<dbReference type="PROSITE" id="PS51375">
    <property type="entry name" value="PPR"/>
    <property type="match status" value="5"/>
</dbReference>
<gene>
    <name evidence="4" type="ORF">F3Y22_tig00110483pilonHSYRG00104</name>
</gene>
<dbReference type="Gene3D" id="1.25.40.10">
    <property type="entry name" value="Tetratricopeptide repeat domain"/>
    <property type="match status" value="3"/>
</dbReference>
<evidence type="ECO:0000313" key="4">
    <source>
        <dbReference type="EMBL" id="KAE8702299.1"/>
    </source>
</evidence>